<feature type="region of interest" description="Disordered" evidence="1">
    <location>
        <begin position="298"/>
        <end position="318"/>
    </location>
</feature>
<evidence type="ECO:0000256" key="1">
    <source>
        <dbReference type="SAM" id="MobiDB-lite"/>
    </source>
</evidence>
<dbReference type="OrthoDB" id="74412at2759"/>
<dbReference type="STRING" id="225359.A0A2S4Q1F0"/>
<reference evidence="3 4" key="1">
    <citation type="submission" date="2017-10" db="EMBL/GenBank/DDBJ databases">
        <title>Development of genomic resources for the powdery mildew, Erysiphe pulchra.</title>
        <authorList>
            <person name="Wadl P.A."/>
            <person name="Mack B.M."/>
            <person name="Moore G."/>
            <person name="Beltz S.B."/>
        </authorList>
    </citation>
    <scope>NUCLEOTIDE SEQUENCE [LARGE SCALE GENOMIC DNA]</scope>
    <source>
        <strain evidence="3">Cflorida</strain>
    </source>
</reference>
<protein>
    <recommendedName>
        <fullName evidence="2">ADF-H domain-containing protein</fullName>
    </recommendedName>
</protein>
<feature type="compositionally biased region" description="Low complexity" evidence="1">
    <location>
        <begin position="337"/>
        <end position="352"/>
    </location>
</feature>
<evidence type="ECO:0000313" key="3">
    <source>
        <dbReference type="EMBL" id="POS88106.1"/>
    </source>
</evidence>
<comment type="caution">
    <text evidence="3">The sequence shown here is derived from an EMBL/GenBank/DDBJ whole genome shotgun (WGS) entry which is preliminary data.</text>
</comment>
<organism evidence="3 4">
    <name type="scientific">Erysiphe pulchra</name>
    <dbReference type="NCBI Taxonomy" id="225359"/>
    <lineage>
        <taxon>Eukaryota</taxon>
        <taxon>Fungi</taxon>
        <taxon>Dikarya</taxon>
        <taxon>Ascomycota</taxon>
        <taxon>Pezizomycotina</taxon>
        <taxon>Leotiomycetes</taxon>
        <taxon>Erysiphales</taxon>
        <taxon>Erysiphaceae</taxon>
        <taxon>Erysiphe</taxon>
    </lineage>
</organism>
<gene>
    <name evidence="3" type="ORF">EPUL_000525</name>
</gene>
<name>A0A2S4Q1F0_9PEZI</name>
<keyword evidence="4" id="KW-1185">Reference proteome</keyword>
<dbReference type="Pfam" id="PF00241">
    <property type="entry name" value="Cofilin_ADF"/>
    <property type="match status" value="1"/>
</dbReference>
<evidence type="ECO:0000313" key="4">
    <source>
        <dbReference type="Proteomes" id="UP000237438"/>
    </source>
</evidence>
<proteinExistence type="predicted"/>
<feature type="region of interest" description="Disordered" evidence="1">
    <location>
        <begin position="214"/>
        <end position="234"/>
    </location>
</feature>
<evidence type="ECO:0000259" key="2">
    <source>
        <dbReference type="Pfam" id="PF00241"/>
    </source>
</evidence>
<dbReference type="Gene3D" id="3.40.20.10">
    <property type="entry name" value="Severin"/>
    <property type="match status" value="1"/>
</dbReference>
<dbReference type="InterPro" id="IPR002108">
    <property type="entry name" value="ADF-H"/>
</dbReference>
<dbReference type="EMBL" id="PEDP01000031">
    <property type="protein sequence ID" value="POS88106.1"/>
    <property type="molecule type" value="Genomic_DNA"/>
</dbReference>
<feature type="compositionally biased region" description="Polar residues" evidence="1">
    <location>
        <begin position="214"/>
        <end position="230"/>
    </location>
</feature>
<dbReference type="Proteomes" id="UP000237438">
    <property type="component" value="Unassembled WGS sequence"/>
</dbReference>
<accession>A0A2S4Q1F0</accession>
<feature type="region of interest" description="Disordered" evidence="1">
    <location>
        <begin position="332"/>
        <end position="359"/>
    </location>
</feature>
<dbReference type="AlphaFoldDB" id="A0A2S4Q1F0"/>
<dbReference type="SUPFAM" id="SSF55753">
    <property type="entry name" value="Actin depolymerizing proteins"/>
    <property type="match status" value="1"/>
</dbReference>
<dbReference type="GO" id="GO:0003779">
    <property type="term" value="F:actin binding"/>
    <property type="evidence" value="ECO:0007669"/>
    <property type="project" value="InterPro"/>
</dbReference>
<feature type="domain" description="ADF-H" evidence="2">
    <location>
        <begin position="10"/>
        <end position="124"/>
    </location>
</feature>
<sequence>MSLNGLEDPNVREAHEKAVSEPDGWFLLKYASRDKIELFARGSCGTTELQDAIAKHKDSTPLFGFMRFQRKSVLIRYVPDECSRLVQARVTVHFNAIIDHFSPHDTTLSITSPLELRDTALLAACSFRTTTGSTSSSTSSLQRRQLMEITEEEEEETRVKRKSVASDISEGEFCVAKVISISESSVSPSSKDRTSLAGYQPWDKDTARSSISLLSSDIQPENSNHSTTSDYTERLSDSFTYPPFTYSSKSKVRLGPRPSQEVGGRPYASISSPYRPISALPAGLKSFAKWNKFGKEETRKTSDLENHSLLMNSPPPSPSSSMLMADIMIRPHSSNERPTSSSELSFRSLPSPTLSLNPKTHTIDSARARLLKAQEMWKRKMEAAEALQSSSINVDTILPDICCDMVLY</sequence>
<dbReference type="InterPro" id="IPR029006">
    <property type="entry name" value="ADF-H/Gelsolin-like_dom_sf"/>
</dbReference>